<evidence type="ECO:0000313" key="2">
    <source>
        <dbReference type="Proteomes" id="UP001647509"/>
    </source>
</evidence>
<dbReference type="Proteomes" id="UP001647509">
    <property type="component" value="Unassembled WGS sequence"/>
</dbReference>
<comment type="caution">
    <text evidence="1">The sequence shown here is derived from an EMBL/GenBank/DDBJ whole genome shotgun (WGS) entry which is preliminary data.</text>
</comment>
<dbReference type="EMBL" id="JAHKPD010000018">
    <property type="protein sequence ID" value="MBU2951279.1"/>
    <property type="molecule type" value="Genomic_DNA"/>
</dbReference>
<protein>
    <submittedName>
        <fullName evidence="1">Uncharacterized protein</fullName>
    </submittedName>
</protein>
<accession>A0ACC5UAD8</accession>
<name>A0ACC5UAD8_9FLAO</name>
<organism evidence="1 2">
    <name type="scientific">Pseudotamlana agarivorans</name>
    <dbReference type="NCBI Taxonomy" id="481183"/>
    <lineage>
        <taxon>Bacteria</taxon>
        <taxon>Pseudomonadati</taxon>
        <taxon>Bacteroidota</taxon>
        <taxon>Flavobacteriia</taxon>
        <taxon>Flavobacteriales</taxon>
        <taxon>Flavobacteriaceae</taxon>
        <taxon>Pseudotamlana</taxon>
    </lineage>
</organism>
<reference evidence="1" key="1">
    <citation type="submission" date="2021-05" db="EMBL/GenBank/DDBJ databases">
        <title>Draft genomes of bacteria isolated from model marine particles.</title>
        <authorList>
            <person name="Datta M.S."/>
            <person name="Schwartzman J.A."/>
            <person name="Enke T.N."/>
            <person name="Saavedra J."/>
            <person name="Cermak N."/>
            <person name="Cordero O.X."/>
        </authorList>
    </citation>
    <scope>NUCLEOTIDE SEQUENCE</scope>
    <source>
        <strain evidence="1">I2M19</strain>
    </source>
</reference>
<evidence type="ECO:0000313" key="1">
    <source>
        <dbReference type="EMBL" id="MBU2951279.1"/>
    </source>
</evidence>
<keyword evidence="2" id="KW-1185">Reference proteome</keyword>
<sequence>MSKQNLKQPEWKYHLNTEYIYVDFSGLETERQILDQIETAVAMGLERPDKSVRAMVSIKGLRTSPGTTRQMAVLGKKVQCKINKSVLVGSSGFVALLVKIYTSHTGSKIKFFTDTNVALEYLTSD</sequence>
<gene>
    <name evidence="1" type="ORF">KO493_11275</name>
</gene>
<proteinExistence type="predicted"/>